<dbReference type="Pfam" id="PF03797">
    <property type="entry name" value="Autotransporter"/>
    <property type="match status" value="1"/>
</dbReference>
<dbReference type="PROSITE" id="PS51208">
    <property type="entry name" value="AUTOTRANSPORTER"/>
    <property type="match status" value="1"/>
</dbReference>
<dbReference type="HOGENOM" id="CLU_295757_0_0_6"/>
<dbReference type="InterPro" id="IPR036938">
    <property type="entry name" value="PAP2/HPO_sf"/>
</dbReference>
<protein>
    <recommendedName>
        <fullName evidence="3">Autotransporter domain-containing protein</fullName>
    </recommendedName>
</protein>
<dbReference type="Gene3D" id="1.20.144.10">
    <property type="entry name" value="Phosphatidic acid phosphatase type 2/haloperoxidase"/>
    <property type="match status" value="1"/>
</dbReference>
<dbReference type="Gene3D" id="2.40.128.130">
    <property type="entry name" value="Autotransporter beta-domain"/>
    <property type="match status" value="1"/>
</dbReference>
<dbReference type="SUPFAM" id="SSF51126">
    <property type="entry name" value="Pectin lyase-like"/>
    <property type="match status" value="1"/>
</dbReference>
<feature type="domain" description="Autotransporter" evidence="3">
    <location>
        <begin position="740"/>
        <end position="1016"/>
    </location>
</feature>
<dbReference type="eggNOG" id="COG0671">
    <property type="taxonomic scope" value="Bacteria"/>
</dbReference>
<dbReference type="SUPFAM" id="SSF48317">
    <property type="entry name" value="Acid phosphatase/Vanadium-dependent haloperoxidase"/>
    <property type="match status" value="1"/>
</dbReference>
<dbReference type="SMART" id="SM00869">
    <property type="entry name" value="Autotransporter"/>
    <property type="match status" value="1"/>
</dbReference>
<dbReference type="AlphaFoldDB" id="V2UNJ2"/>
<dbReference type="PATRIC" id="fig|1392540.3.peg.2302"/>
<evidence type="ECO:0000313" key="5">
    <source>
        <dbReference type="Proteomes" id="UP000023785"/>
    </source>
</evidence>
<evidence type="ECO:0000259" key="3">
    <source>
        <dbReference type="PROSITE" id="PS51208"/>
    </source>
</evidence>
<dbReference type="STRING" id="1392540.P256_02384"/>
<comment type="caution">
    <text evidence="4">The sequence shown here is derived from an EMBL/GenBank/DDBJ whole genome shotgun (WGS) entry which is preliminary data.</text>
</comment>
<dbReference type="Proteomes" id="UP000023785">
    <property type="component" value="Unassembled WGS sequence"/>
</dbReference>
<dbReference type="EMBL" id="AYER01000011">
    <property type="protein sequence ID" value="ESK36939.1"/>
    <property type="molecule type" value="Genomic_DNA"/>
</dbReference>
<proteinExistence type="predicted"/>
<keyword evidence="5" id="KW-1185">Reference proteome</keyword>
<dbReference type="eggNOG" id="COG4625">
    <property type="taxonomic scope" value="Bacteria"/>
</dbReference>
<dbReference type="InterPro" id="IPR000326">
    <property type="entry name" value="PAP2/HPO"/>
</dbReference>
<dbReference type="InterPro" id="IPR005546">
    <property type="entry name" value="Autotransporte_beta"/>
</dbReference>
<feature type="signal peptide" evidence="2">
    <location>
        <begin position="1"/>
        <end position="23"/>
    </location>
</feature>
<gene>
    <name evidence="4" type="ORF">P256_02384</name>
</gene>
<accession>V2UNJ2</accession>
<dbReference type="InterPro" id="IPR011050">
    <property type="entry name" value="Pectin_lyase_fold/virulence"/>
</dbReference>
<dbReference type="InterPro" id="IPR013425">
    <property type="entry name" value="Autotrns_rpt"/>
</dbReference>
<sequence length="1016" mass="108939">MQYPLHKLTIAMSCILFSSMSFADTPQPQSGIDVLSGFNKLWISGDSLATGKATPEGQAILDKNLSIVRDIAKNRTKQQEFQAFAVDFQKAGYMLTGALGPLKTIVRAEANSQATIDYEKLTSLDGLTATTAKDNGNGIGDNTSGQLGKLLDLRNAIAKNASSNPPKNKYKYPRPFIQKLNGEDLSWVLEKPLVDVGRASAGSEGGFPSGHTNESYWTGLTLAYVIPQQYSDLVLKAGEMGYNRVVAGIHSPLDVIGGRMHATYIAINGLASNPDLRKAAYTQAQAFLSSQCGGSVDGCYQNIDLNQLYNQYQVNKALYDKYTFVNDFPSIGSTTATPVVPKNAELLIETRYPYLSADQQREILLTTSNKTGGVLDNGMGYDTLNLYKAGNGYGAFNQKTTINMDAQQGGYSASDIWLNDINGTGSLEKSGTGTLTLAGHNSWTGGTSVLAGKLVGSNGQSFGQGGVTLTNASLEMNTANNDTLTNTLISDTNSHFYKKGSGNLTYNGDGSNFKGTTHIQNGVLNVQSNLNGTTVVENNGTLSGNGQLQSLQVLQGGTVDLSQNTNRLNVMNDLVMNQGSTLKVMANSGSSNASGIDVKGVTKLNGGNVLQVGVNSNYNLLSEYTILTVQQGITGKFDKVSSAYAFLTPKINYNNNAVTLQLLRNDQSFNSVAENNNQYQVASSLDRLGLGNALYNLVAKQTTDQARQSFQALSGEGYASLGINATQDLLTSGESLISHEYQKQPLVWMNSYAKSIQNSGKVVADSKYSNYGALAGVEIPLSDKVNFGATLGQGRGTSKVSARDFTAKDNNTEVGFYGRYVGDYSGSTIGLVGRWGDVSVDRNINFTNMTKHATADLDTQSVQAFGEYWKNLNTQVPLTPYIRLSHVMTQINSFKEQNAGIAGLSGNKSTINTTFSTLGVRSEYKLPLESQNLAIQAGLGWRHAFGDLNSKANLSLNGSQSSYKVVGTSLAEDTGLIDLGIKTNLTQSLEMGVNYNGQFSKDMNDNSGTLSLKYKF</sequence>
<evidence type="ECO:0000256" key="2">
    <source>
        <dbReference type="SAM" id="SignalP"/>
    </source>
</evidence>
<dbReference type="RefSeq" id="WP_023273994.1">
    <property type="nucleotide sequence ID" value="NZ_KI530737.1"/>
</dbReference>
<reference evidence="4 5" key="1">
    <citation type="submission" date="2013-10" db="EMBL/GenBank/DDBJ databases">
        <title>The Genome Sequence of Acinetobacter nectaris CIP 110549.</title>
        <authorList>
            <consortium name="The Broad Institute Genomics Platform"/>
            <consortium name="The Broad Institute Genome Sequencing Center for Infectious Disease"/>
            <person name="Cerqueira G."/>
            <person name="Feldgarden M."/>
            <person name="Courvalin P."/>
            <person name="Grillot-Courvalin C."/>
            <person name="Clermont D."/>
            <person name="Rocha E."/>
            <person name="Yoon E.-J."/>
            <person name="Nemec A."/>
            <person name="Young S.K."/>
            <person name="Zeng Q."/>
            <person name="Gargeya S."/>
            <person name="Fitzgerald M."/>
            <person name="Abouelleil A."/>
            <person name="Alvarado L."/>
            <person name="Berlin A.M."/>
            <person name="Chapman S.B."/>
            <person name="Gainer-Dewar J."/>
            <person name="Goldberg J."/>
            <person name="Gnerre S."/>
            <person name="Griggs A."/>
            <person name="Gujja S."/>
            <person name="Hansen M."/>
            <person name="Howarth C."/>
            <person name="Imamovic A."/>
            <person name="Ireland A."/>
            <person name="Larimer J."/>
            <person name="McCowan C."/>
            <person name="Murphy C."/>
            <person name="Pearson M."/>
            <person name="Poon T.W."/>
            <person name="Priest M."/>
            <person name="Roberts A."/>
            <person name="Saif S."/>
            <person name="Shea T."/>
            <person name="Sykes S."/>
            <person name="Wortman J."/>
            <person name="Nusbaum C."/>
            <person name="Birren B."/>
        </authorList>
    </citation>
    <scope>NUCLEOTIDE SEQUENCE [LARGE SCALE GENOMIC DNA]</scope>
    <source>
        <strain evidence="4 5">CIP 110549</strain>
    </source>
</reference>
<dbReference type="InterPro" id="IPR036709">
    <property type="entry name" value="Autotransporte_beta_dom_sf"/>
</dbReference>
<dbReference type="SUPFAM" id="SSF103515">
    <property type="entry name" value="Autotransporter"/>
    <property type="match status" value="1"/>
</dbReference>
<feature type="chain" id="PRO_5004710561" description="Autotransporter domain-containing protein" evidence="2">
    <location>
        <begin position="24"/>
        <end position="1016"/>
    </location>
</feature>
<dbReference type="Pfam" id="PF12951">
    <property type="entry name" value="PATR"/>
    <property type="match status" value="2"/>
</dbReference>
<dbReference type="Pfam" id="PF01569">
    <property type="entry name" value="PAP2"/>
    <property type="match status" value="1"/>
</dbReference>
<name>V2UNJ2_9GAMM</name>
<keyword evidence="1 2" id="KW-0732">Signal</keyword>
<dbReference type="NCBIfam" id="TIGR02601">
    <property type="entry name" value="autotrns_rpt"/>
    <property type="match status" value="1"/>
</dbReference>
<evidence type="ECO:0000313" key="4">
    <source>
        <dbReference type="EMBL" id="ESK36939.1"/>
    </source>
</evidence>
<evidence type="ECO:0000256" key="1">
    <source>
        <dbReference type="ARBA" id="ARBA00022729"/>
    </source>
</evidence>
<dbReference type="OrthoDB" id="5760545at2"/>
<organism evidence="4 5">
    <name type="scientific">Acinetobacter nectaris CIP 110549</name>
    <dbReference type="NCBI Taxonomy" id="1392540"/>
    <lineage>
        <taxon>Bacteria</taxon>
        <taxon>Pseudomonadati</taxon>
        <taxon>Pseudomonadota</taxon>
        <taxon>Gammaproteobacteria</taxon>
        <taxon>Moraxellales</taxon>
        <taxon>Moraxellaceae</taxon>
        <taxon>Acinetobacter</taxon>
    </lineage>
</organism>